<evidence type="ECO:0000313" key="2">
    <source>
        <dbReference type="EMBL" id="AGB37404.1"/>
    </source>
</evidence>
<dbReference type="Gene3D" id="3.90.960.10">
    <property type="entry name" value="YbaK/aminoacyl-tRNA synthetase-associated domain"/>
    <property type="match status" value="1"/>
</dbReference>
<dbReference type="PANTHER" id="PTHR30411:SF1">
    <property type="entry name" value="CYTOPLASMIC PROTEIN"/>
    <property type="match status" value="1"/>
</dbReference>
<name>L0JZ84_9EURY</name>
<dbReference type="RefSeq" id="WP_015320852.1">
    <property type="nucleotide sequence ID" value="NC_019974.1"/>
</dbReference>
<dbReference type="InterPro" id="IPR036754">
    <property type="entry name" value="YbaK/aa-tRNA-synt-asso_dom_sf"/>
</dbReference>
<dbReference type="CDD" id="cd04333">
    <property type="entry name" value="ProX_deacylase"/>
    <property type="match status" value="1"/>
</dbReference>
<dbReference type="OrthoDB" id="27691at2157"/>
<sequence>MHPRAATFAERAREEYGLDPDVEEFPEGTKTAADAADAVGCDVAQIASSLAFDVDGSLVVSVTSGANRVDEDALGAVFGVPAEDVEMADPERIKGTLGWSIGGVPPFCHDTRVPVVVDETLLEFDTVWAAAGTPTAVFPIDPERLRRLADAEPAPVAD</sequence>
<accession>L0JZ84</accession>
<dbReference type="PANTHER" id="PTHR30411">
    <property type="entry name" value="CYTOPLASMIC PROTEIN"/>
    <property type="match status" value="1"/>
</dbReference>
<dbReference type="GO" id="GO:0002161">
    <property type="term" value="F:aminoacyl-tRNA deacylase activity"/>
    <property type="evidence" value="ECO:0007669"/>
    <property type="project" value="InterPro"/>
</dbReference>
<dbReference type="eggNOG" id="arCOG04332">
    <property type="taxonomic scope" value="Archaea"/>
</dbReference>
<evidence type="ECO:0000313" key="3">
    <source>
        <dbReference type="Proteomes" id="UP000010878"/>
    </source>
</evidence>
<dbReference type="SUPFAM" id="SSF55826">
    <property type="entry name" value="YbaK/ProRS associated domain"/>
    <property type="match status" value="1"/>
</dbReference>
<reference evidence="2 3" key="1">
    <citation type="submission" date="2012-11" db="EMBL/GenBank/DDBJ databases">
        <title>FINISHED of Natronococcus occultus SP4, DSM 3396.</title>
        <authorList>
            <consortium name="DOE Joint Genome Institute"/>
            <person name="Eisen J."/>
            <person name="Huntemann M."/>
            <person name="Wei C.-L."/>
            <person name="Han J."/>
            <person name="Detter J.C."/>
            <person name="Han C."/>
            <person name="Tapia R."/>
            <person name="Chen A."/>
            <person name="Kyrpides N."/>
            <person name="Mavromatis K."/>
            <person name="Markowitz V."/>
            <person name="Szeto E."/>
            <person name="Ivanova N."/>
            <person name="Mikhailova N."/>
            <person name="Ovchinnikova G."/>
            <person name="Pagani I."/>
            <person name="Pati A."/>
            <person name="Goodwin L."/>
            <person name="Nordberg H.P."/>
            <person name="Cantor M.N."/>
            <person name="Hua S.X."/>
            <person name="Woyke T."/>
            <person name="Eisen J."/>
            <person name="Klenk H.-P."/>
            <person name="Klenk H.-P."/>
        </authorList>
    </citation>
    <scope>NUCLEOTIDE SEQUENCE [LARGE SCALE GENOMIC DNA]</scope>
    <source>
        <strain evidence="2 3">SP4</strain>
    </source>
</reference>
<dbReference type="InterPro" id="IPR007214">
    <property type="entry name" value="YbaK/aa-tRNA-synth-assoc-dom"/>
</dbReference>
<evidence type="ECO:0000259" key="1">
    <source>
        <dbReference type="Pfam" id="PF04073"/>
    </source>
</evidence>
<protein>
    <recommendedName>
        <fullName evidence="1">YbaK/aminoacyl-tRNA synthetase-associated domain-containing protein</fullName>
    </recommendedName>
</protein>
<dbReference type="KEGG" id="nou:Natoc_1599"/>
<organism evidence="2 3">
    <name type="scientific">Natronococcus occultus SP4</name>
    <dbReference type="NCBI Taxonomy" id="694430"/>
    <lineage>
        <taxon>Archaea</taxon>
        <taxon>Methanobacteriati</taxon>
        <taxon>Methanobacteriota</taxon>
        <taxon>Stenosarchaea group</taxon>
        <taxon>Halobacteria</taxon>
        <taxon>Halobacteriales</taxon>
        <taxon>Natrialbaceae</taxon>
        <taxon>Natronococcus</taxon>
    </lineage>
</organism>
<dbReference type="AlphaFoldDB" id="L0JZ84"/>
<dbReference type="Pfam" id="PF04073">
    <property type="entry name" value="tRNA_edit"/>
    <property type="match status" value="1"/>
</dbReference>
<keyword evidence="3" id="KW-1185">Reference proteome</keyword>
<dbReference type="HOGENOM" id="CLU_094875_0_0_2"/>
<feature type="domain" description="YbaK/aminoacyl-tRNA synthetase-associated" evidence="1">
    <location>
        <begin position="27"/>
        <end position="148"/>
    </location>
</feature>
<dbReference type="GeneID" id="14404683"/>
<dbReference type="STRING" id="694430.Natoc_1599"/>
<gene>
    <name evidence="2" type="ORF">Natoc_1599</name>
</gene>
<proteinExistence type="predicted"/>
<dbReference type="Proteomes" id="UP000010878">
    <property type="component" value="Chromosome"/>
</dbReference>
<dbReference type="EMBL" id="CP003929">
    <property type="protein sequence ID" value="AGB37404.1"/>
    <property type="molecule type" value="Genomic_DNA"/>
</dbReference>